<reference evidence="2 4" key="1">
    <citation type="submission" date="2016-05" db="EMBL/GenBank/DDBJ databases">
        <title>Comparative analysis of secretome profiles of manganese(II)-oxidizing ascomycete fungi.</title>
        <authorList>
            <consortium name="DOE Joint Genome Institute"/>
            <person name="Zeiner C.A."/>
            <person name="Purvine S.O."/>
            <person name="Zink E.M."/>
            <person name="Wu S."/>
            <person name="Pasa-Tolic L."/>
            <person name="Chaput D.L."/>
            <person name="Haridas S."/>
            <person name="Grigoriev I.V."/>
            <person name="Santelli C.M."/>
            <person name="Hansel C.M."/>
        </authorList>
    </citation>
    <scope>NUCLEOTIDE SEQUENCE [LARGE SCALE GENOMIC DNA]</scope>
    <source>
        <strain evidence="2 4">SRC1lrK2f</strain>
    </source>
</reference>
<reference evidence="3" key="3">
    <citation type="journal article" date="2019" name="J. ISSAAS">
        <title>Genomics, evolutionary history and diagnostics of the Alternaria alternata species group including apple and Asian pear pathotypes.</title>
        <authorList>
            <person name="Armitage A.D."/>
            <person name="Cockerton H.M."/>
            <person name="Sreenivasaprasad S."/>
            <person name="Woodhall J."/>
            <person name="Lane C."/>
            <person name="Harrison R.J."/>
            <person name="Clarkson J.P."/>
        </authorList>
    </citation>
    <scope>NUCLEOTIDE SEQUENCE</scope>
    <source>
        <strain evidence="3">FERA 1177</strain>
    </source>
</reference>
<dbReference type="Proteomes" id="UP000291422">
    <property type="component" value="Unassembled WGS sequence"/>
</dbReference>
<dbReference type="VEuPathDB" id="FungiDB:CC77DRAFT_181772"/>
<feature type="region of interest" description="Disordered" evidence="1">
    <location>
        <begin position="191"/>
        <end position="214"/>
    </location>
</feature>
<reference evidence="5" key="2">
    <citation type="journal article" date="2019" name="bioRxiv">
        <title>Genomics, evolutionary history and diagnostics of the Alternaria alternata species group including apple and Asian pear pathotypes.</title>
        <authorList>
            <person name="Armitage A.D."/>
            <person name="Cockerton H.M."/>
            <person name="Sreenivasaprasad S."/>
            <person name="Woodhall J.W."/>
            <person name="Lane C.R."/>
            <person name="Harrison R.J."/>
            <person name="Clarkson J.P."/>
        </authorList>
    </citation>
    <scope>NUCLEOTIDE SEQUENCE [LARGE SCALE GENOMIC DNA]</scope>
    <source>
        <strain evidence="5">FERA 1177</strain>
    </source>
</reference>
<proteinExistence type="predicted"/>
<dbReference type="OMA" id="AVWRFEE"/>
<evidence type="ECO:0000313" key="3">
    <source>
        <dbReference type="EMBL" id="RYN76846.1"/>
    </source>
</evidence>
<name>A0A177DJN0_ALTAL</name>
<evidence type="ECO:0000313" key="5">
    <source>
        <dbReference type="Proteomes" id="UP000291422"/>
    </source>
</evidence>
<dbReference type="AlphaFoldDB" id="A0A177DJN0"/>
<dbReference type="GeneID" id="29116107"/>
<dbReference type="KEGG" id="aalt:CC77DRAFT_181772"/>
<evidence type="ECO:0000256" key="1">
    <source>
        <dbReference type="SAM" id="MobiDB-lite"/>
    </source>
</evidence>
<dbReference type="Proteomes" id="UP000077248">
    <property type="component" value="Unassembled WGS sequence"/>
</dbReference>
<dbReference type="EMBL" id="KV441482">
    <property type="protein sequence ID" value="OAG19059.1"/>
    <property type="molecule type" value="Genomic_DNA"/>
</dbReference>
<accession>A0A177DJN0</accession>
<keyword evidence="4" id="KW-1185">Reference proteome</keyword>
<gene>
    <name evidence="3" type="ORF">AA0117_g5205</name>
    <name evidence="2" type="ORF">CC77DRAFT_181772</name>
</gene>
<protein>
    <submittedName>
        <fullName evidence="2">Uncharacterized protein</fullName>
    </submittedName>
</protein>
<dbReference type="RefSeq" id="XP_018384480.1">
    <property type="nucleotide sequence ID" value="XM_018530513.1"/>
</dbReference>
<dbReference type="EMBL" id="PDXD01000010">
    <property type="protein sequence ID" value="RYN76846.1"/>
    <property type="molecule type" value="Genomic_DNA"/>
</dbReference>
<evidence type="ECO:0000313" key="2">
    <source>
        <dbReference type="EMBL" id="OAG19059.1"/>
    </source>
</evidence>
<organism evidence="2 4">
    <name type="scientific">Alternaria alternata</name>
    <name type="common">Alternaria rot fungus</name>
    <name type="synonym">Torula alternata</name>
    <dbReference type="NCBI Taxonomy" id="5599"/>
    <lineage>
        <taxon>Eukaryota</taxon>
        <taxon>Fungi</taxon>
        <taxon>Dikarya</taxon>
        <taxon>Ascomycota</taxon>
        <taxon>Pezizomycotina</taxon>
        <taxon>Dothideomycetes</taxon>
        <taxon>Pleosporomycetidae</taxon>
        <taxon>Pleosporales</taxon>
        <taxon>Pleosporineae</taxon>
        <taxon>Pleosporaceae</taxon>
        <taxon>Alternaria</taxon>
        <taxon>Alternaria sect. Alternaria</taxon>
        <taxon>Alternaria alternata complex</taxon>
    </lineage>
</organism>
<evidence type="ECO:0000313" key="4">
    <source>
        <dbReference type="Proteomes" id="UP000077248"/>
    </source>
</evidence>
<feature type="compositionally biased region" description="Polar residues" evidence="1">
    <location>
        <begin position="199"/>
        <end position="210"/>
    </location>
</feature>
<sequence>MELANLANSTGFERHSDINTHIQAIEKNWFIQNGSHDEDILPPSLLAGVPVNCLPAGIFEAVHELSTLTIGQRDRAHSLLNTYFQARIREGSHSGKSKNIFAILEVGDVEKACESLRRMSRGREMQGPVPVKEEEARKRKYSIRHEVDTSNRDDDKHSEKLAKRFKEELTIVPENDNEPVTPLSINFPGLLTPPDSRKTITPSTIPNTPRSQRRARLPPIRTTQINTPTPTSSQNVSFTPLFNSLKHEFGDPDTPCPNRPSTYQQLDNNSIWNKFMGGRYEAPRIIDPRIQAAQRATHEFNVRRIDVIKARRAFEEARRRFGEAKRRMDGARGRCGWR</sequence>